<name>A0AAN7BCD6_9PEZI</name>
<proteinExistence type="predicted"/>
<evidence type="ECO:0000313" key="1">
    <source>
        <dbReference type="EMBL" id="KAK4215800.1"/>
    </source>
</evidence>
<dbReference type="AlphaFoldDB" id="A0AAN7BCD6"/>
<dbReference type="PROSITE" id="PS51257">
    <property type="entry name" value="PROKAR_LIPOPROTEIN"/>
    <property type="match status" value="1"/>
</dbReference>
<accession>A0AAN7BCD6</accession>
<reference evidence="1" key="2">
    <citation type="submission" date="2023-05" db="EMBL/GenBank/DDBJ databases">
        <authorList>
            <consortium name="Lawrence Berkeley National Laboratory"/>
            <person name="Steindorff A."/>
            <person name="Hensen N."/>
            <person name="Bonometti L."/>
            <person name="Westerberg I."/>
            <person name="Brannstrom I.O."/>
            <person name="Guillou S."/>
            <person name="Cros-Aarteil S."/>
            <person name="Calhoun S."/>
            <person name="Haridas S."/>
            <person name="Kuo A."/>
            <person name="Mondo S."/>
            <person name="Pangilinan J."/>
            <person name="Riley R."/>
            <person name="Labutti K."/>
            <person name="Andreopoulos B."/>
            <person name="Lipzen A."/>
            <person name="Chen C."/>
            <person name="Yanf M."/>
            <person name="Daum C."/>
            <person name="Ng V."/>
            <person name="Clum A."/>
            <person name="Ohm R."/>
            <person name="Martin F."/>
            <person name="Silar P."/>
            <person name="Natvig D."/>
            <person name="Lalanne C."/>
            <person name="Gautier V."/>
            <person name="Ament-Velasquez S.L."/>
            <person name="Kruys A."/>
            <person name="Hutchinson M.I."/>
            <person name="Powell A.J."/>
            <person name="Barry K."/>
            <person name="Miller A.N."/>
            <person name="Grigoriev I.V."/>
            <person name="Debuchy R."/>
            <person name="Gladieux P."/>
            <person name="Thoren M.H."/>
            <person name="Johannesson H."/>
        </authorList>
    </citation>
    <scope>NUCLEOTIDE SEQUENCE</scope>
    <source>
        <strain evidence="1">PSN293</strain>
    </source>
</reference>
<dbReference type="Proteomes" id="UP001301769">
    <property type="component" value="Unassembled WGS sequence"/>
</dbReference>
<comment type="caution">
    <text evidence="1">The sequence shown here is derived from an EMBL/GenBank/DDBJ whole genome shotgun (WGS) entry which is preliminary data.</text>
</comment>
<gene>
    <name evidence="1" type="ORF">QBC37DRAFT_418563</name>
</gene>
<organism evidence="1 2">
    <name type="scientific">Rhypophila decipiens</name>
    <dbReference type="NCBI Taxonomy" id="261697"/>
    <lineage>
        <taxon>Eukaryota</taxon>
        <taxon>Fungi</taxon>
        <taxon>Dikarya</taxon>
        <taxon>Ascomycota</taxon>
        <taxon>Pezizomycotina</taxon>
        <taxon>Sordariomycetes</taxon>
        <taxon>Sordariomycetidae</taxon>
        <taxon>Sordariales</taxon>
        <taxon>Naviculisporaceae</taxon>
        <taxon>Rhypophila</taxon>
    </lineage>
</organism>
<keyword evidence="2" id="KW-1185">Reference proteome</keyword>
<reference evidence="1" key="1">
    <citation type="journal article" date="2023" name="Mol. Phylogenet. Evol.">
        <title>Genome-scale phylogeny and comparative genomics of the fungal order Sordariales.</title>
        <authorList>
            <person name="Hensen N."/>
            <person name="Bonometti L."/>
            <person name="Westerberg I."/>
            <person name="Brannstrom I.O."/>
            <person name="Guillou S."/>
            <person name="Cros-Aarteil S."/>
            <person name="Calhoun S."/>
            <person name="Haridas S."/>
            <person name="Kuo A."/>
            <person name="Mondo S."/>
            <person name="Pangilinan J."/>
            <person name="Riley R."/>
            <person name="LaButti K."/>
            <person name="Andreopoulos B."/>
            <person name="Lipzen A."/>
            <person name="Chen C."/>
            <person name="Yan M."/>
            <person name="Daum C."/>
            <person name="Ng V."/>
            <person name="Clum A."/>
            <person name="Steindorff A."/>
            <person name="Ohm R.A."/>
            <person name="Martin F."/>
            <person name="Silar P."/>
            <person name="Natvig D.O."/>
            <person name="Lalanne C."/>
            <person name="Gautier V."/>
            <person name="Ament-Velasquez S.L."/>
            <person name="Kruys A."/>
            <person name="Hutchinson M.I."/>
            <person name="Powell A.J."/>
            <person name="Barry K."/>
            <person name="Miller A.N."/>
            <person name="Grigoriev I.V."/>
            <person name="Debuchy R."/>
            <person name="Gladieux P."/>
            <person name="Hiltunen Thoren M."/>
            <person name="Johannesson H."/>
        </authorList>
    </citation>
    <scope>NUCLEOTIDE SEQUENCE</scope>
    <source>
        <strain evidence="1">PSN293</strain>
    </source>
</reference>
<protein>
    <submittedName>
        <fullName evidence="1">Uncharacterized protein</fullName>
    </submittedName>
</protein>
<evidence type="ECO:0000313" key="2">
    <source>
        <dbReference type="Proteomes" id="UP001301769"/>
    </source>
</evidence>
<dbReference type="EMBL" id="MU858076">
    <property type="protein sequence ID" value="KAK4215800.1"/>
    <property type="molecule type" value="Genomic_DNA"/>
</dbReference>
<sequence>MNRLLNGCLLPAVSGASCTSRLLLQAYSWLSPIPPGARTHRRSRADKRLSILGLVVPDPAFKDIKQDVQTCMVQPGHAFRLLANMRGQTEPWPVMIMTAPDGNLPG</sequence>